<evidence type="ECO:0000256" key="3">
    <source>
        <dbReference type="ARBA" id="ARBA00022692"/>
    </source>
</evidence>
<dbReference type="EMBL" id="PIPQ01000002">
    <property type="protein sequence ID" value="RUO42719.1"/>
    <property type="molecule type" value="Genomic_DNA"/>
</dbReference>
<dbReference type="GO" id="GO:0004252">
    <property type="term" value="F:serine-type endopeptidase activity"/>
    <property type="evidence" value="ECO:0007669"/>
    <property type="project" value="InterPro"/>
</dbReference>
<comment type="caution">
    <text evidence="9">The sequence shown here is derived from an EMBL/GenBank/DDBJ whole genome shotgun (WGS) entry which is preliminary data.</text>
</comment>
<evidence type="ECO:0000259" key="8">
    <source>
        <dbReference type="Pfam" id="PF01694"/>
    </source>
</evidence>
<keyword evidence="10" id="KW-1185">Reference proteome</keyword>
<dbReference type="OrthoDB" id="9778341at2"/>
<dbReference type="Pfam" id="PF01694">
    <property type="entry name" value="Rhomboid"/>
    <property type="match status" value="1"/>
</dbReference>
<keyword evidence="3 7" id="KW-0812">Transmembrane</keyword>
<dbReference type="Proteomes" id="UP000286976">
    <property type="component" value="Unassembled WGS sequence"/>
</dbReference>
<feature type="transmembrane region" description="Helical" evidence="7">
    <location>
        <begin position="246"/>
        <end position="265"/>
    </location>
</feature>
<evidence type="ECO:0000256" key="5">
    <source>
        <dbReference type="ARBA" id="ARBA00022989"/>
    </source>
</evidence>
<keyword evidence="9" id="KW-0645">Protease</keyword>
<dbReference type="InterPro" id="IPR050925">
    <property type="entry name" value="Rhomboid_protease_S54"/>
</dbReference>
<feature type="transmembrane region" description="Helical" evidence="7">
    <location>
        <begin position="136"/>
        <end position="155"/>
    </location>
</feature>
<dbReference type="InterPro" id="IPR022764">
    <property type="entry name" value="Peptidase_S54_rhomboid_dom"/>
</dbReference>
<keyword evidence="6 7" id="KW-0472">Membrane</keyword>
<comment type="similarity">
    <text evidence="2">Belongs to the peptidase S54 family.</text>
</comment>
<evidence type="ECO:0000256" key="7">
    <source>
        <dbReference type="SAM" id="Phobius"/>
    </source>
</evidence>
<evidence type="ECO:0000256" key="6">
    <source>
        <dbReference type="ARBA" id="ARBA00023136"/>
    </source>
</evidence>
<keyword evidence="4" id="KW-0378">Hydrolase</keyword>
<accession>A0A432X775</accession>
<name>A0A432X775_9GAMM</name>
<dbReference type="RefSeq" id="WP_126756931.1">
    <property type="nucleotide sequence ID" value="NZ_PIPQ01000002.1"/>
</dbReference>
<dbReference type="Gene3D" id="1.20.1540.10">
    <property type="entry name" value="Rhomboid-like"/>
    <property type="match status" value="1"/>
</dbReference>
<organism evidence="9 10">
    <name type="scientific">Aliidiomarina taiwanensis</name>
    <dbReference type="NCBI Taxonomy" id="946228"/>
    <lineage>
        <taxon>Bacteria</taxon>
        <taxon>Pseudomonadati</taxon>
        <taxon>Pseudomonadota</taxon>
        <taxon>Gammaproteobacteria</taxon>
        <taxon>Alteromonadales</taxon>
        <taxon>Idiomarinaceae</taxon>
        <taxon>Aliidiomarina</taxon>
    </lineage>
</organism>
<dbReference type="PANTHER" id="PTHR43731">
    <property type="entry name" value="RHOMBOID PROTEASE"/>
    <property type="match status" value="1"/>
</dbReference>
<evidence type="ECO:0000256" key="4">
    <source>
        <dbReference type="ARBA" id="ARBA00022801"/>
    </source>
</evidence>
<feature type="domain" description="Peptidase S54 rhomboid" evidence="8">
    <location>
        <begin position="128"/>
        <end position="261"/>
    </location>
</feature>
<sequence>MKKLAQSTSEADIKRVYSILQSYGIPVSVTYEKNSYFLWLLQPAFEAHARELMLRIAKHPEEFETPAEQSQSILKPLWQTLSKQAGLVTFLIALAVLAIAIAQLVDVQGTLRYLLIAHPNFPQLDMSEPWRLVTPAFLHFSATHLVFNLFWWWYLGGRIELSLGPKVLVGLFLFTAITSNLVQFYWQGPLFGGLSGVVYGLFGFAIIMSAKRGGPLWLPPMLIAFMLGWLLIGFAEALPLNMANEAHLAGLISGLVAGAFVRFGLKR</sequence>
<evidence type="ECO:0000313" key="10">
    <source>
        <dbReference type="Proteomes" id="UP000286976"/>
    </source>
</evidence>
<evidence type="ECO:0000313" key="9">
    <source>
        <dbReference type="EMBL" id="RUO42719.1"/>
    </source>
</evidence>
<feature type="transmembrane region" description="Helical" evidence="7">
    <location>
        <begin position="167"/>
        <end position="186"/>
    </location>
</feature>
<evidence type="ECO:0000256" key="1">
    <source>
        <dbReference type="ARBA" id="ARBA00004141"/>
    </source>
</evidence>
<protein>
    <submittedName>
        <fullName evidence="9">Rhomboid family intramembrane serine protease</fullName>
    </submittedName>
</protein>
<dbReference type="AlphaFoldDB" id="A0A432X775"/>
<keyword evidence="5 7" id="KW-1133">Transmembrane helix</keyword>
<reference evidence="9 10" key="1">
    <citation type="journal article" date="2011" name="Front. Microbiol.">
        <title>Genomic signatures of strain selection and enhancement in Bacillus atrophaeus var. globigii, a historical biowarfare simulant.</title>
        <authorList>
            <person name="Gibbons H.S."/>
            <person name="Broomall S.M."/>
            <person name="McNew L.A."/>
            <person name="Daligault H."/>
            <person name="Chapman C."/>
            <person name="Bruce D."/>
            <person name="Karavis M."/>
            <person name="Krepps M."/>
            <person name="McGregor P.A."/>
            <person name="Hong C."/>
            <person name="Park K.H."/>
            <person name="Akmal A."/>
            <person name="Feldman A."/>
            <person name="Lin J.S."/>
            <person name="Chang W.E."/>
            <person name="Higgs B.W."/>
            <person name="Demirev P."/>
            <person name="Lindquist J."/>
            <person name="Liem A."/>
            <person name="Fochler E."/>
            <person name="Read T.D."/>
            <person name="Tapia R."/>
            <person name="Johnson S."/>
            <person name="Bishop-Lilly K.A."/>
            <person name="Detter C."/>
            <person name="Han C."/>
            <person name="Sozhamannan S."/>
            <person name="Rosenzweig C.N."/>
            <person name="Skowronski E.W."/>
        </authorList>
    </citation>
    <scope>NUCLEOTIDE SEQUENCE [LARGE SCALE GENOMIC DNA]</scope>
    <source>
        <strain evidence="9 10">AIT1</strain>
    </source>
</reference>
<comment type="subcellular location">
    <subcellularLocation>
        <location evidence="1">Membrane</location>
        <topology evidence="1">Multi-pass membrane protein</topology>
    </subcellularLocation>
</comment>
<evidence type="ECO:0000256" key="2">
    <source>
        <dbReference type="ARBA" id="ARBA00009045"/>
    </source>
</evidence>
<feature type="transmembrane region" description="Helical" evidence="7">
    <location>
        <begin position="192"/>
        <end position="210"/>
    </location>
</feature>
<dbReference type="GO" id="GO:0006508">
    <property type="term" value="P:proteolysis"/>
    <property type="evidence" value="ECO:0007669"/>
    <property type="project" value="UniProtKB-KW"/>
</dbReference>
<feature type="transmembrane region" description="Helical" evidence="7">
    <location>
        <begin position="222"/>
        <end position="240"/>
    </location>
</feature>
<dbReference type="PANTHER" id="PTHR43731:SF14">
    <property type="entry name" value="PRESENILIN-ASSOCIATED RHOMBOID-LIKE PROTEIN, MITOCHONDRIAL"/>
    <property type="match status" value="1"/>
</dbReference>
<dbReference type="SUPFAM" id="SSF144091">
    <property type="entry name" value="Rhomboid-like"/>
    <property type="match status" value="1"/>
</dbReference>
<proteinExistence type="inferred from homology"/>
<dbReference type="GO" id="GO:0016020">
    <property type="term" value="C:membrane"/>
    <property type="evidence" value="ECO:0007669"/>
    <property type="project" value="UniProtKB-SubCell"/>
</dbReference>
<gene>
    <name evidence="9" type="ORF">CWE15_04725</name>
</gene>
<feature type="transmembrane region" description="Helical" evidence="7">
    <location>
        <begin position="85"/>
        <end position="105"/>
    </location>
</feature>
<dbReference type="InterPro" id="IPR035952">
    <property type="entry name" value="Rhomboid-like_sf"/>
</dbReference>